<dbReference type="OrthoDB" id="192611at2759"/>
<organism evidence="8 9">
    <name type="scientific">Chlorella vulgaris</name>
    <name type="common">Green alga</name>
    <dbReference type="NCBI Taxonomy" id="3077"/>
    <lineage>
        <taxon>Eukaryota</taxon>
        <taxon>Viridiplantae</taxon>
        <taxon>Chlorophyta</taxon>
        <taxon>core chlorophytes</taxon>
        <taxon>Trebouxiophyceae</taxon>
        <taxon>Chlorellales</taxon>
        <taxon>Chlorellaceae</taxon>
        <taxon>Chlorella clade</taxon>
        <taxon>Chlorella</taxon>
    </lineage>
</organism>
<protein>
    <recommendedName>
        <fullName evidence="10">GPI-anchor transamidase</fullName>
    </recommendedName>
</protein>
<comment type="caution">
    <text evidence="8">The sequence shown here is derived from an EMBL/GenBank/DDBJ whole genome shotgun (WGS) entry which is preliminary data.</text>
</comment>
<dbReference type="AlphaFoldDB" id="A0A9D4TZL6"/>
<dbReference type="PANTHER" id="PTHR48067:SF1">
    <property type="entry name" value="GPI-ANCHOR TRANSAMIDASE"/>
    <property type="match status" value="1"/>
</dbReference>
<comment type="similarity">
    <text evidence="2">Belongs to the peptidase C13 family.</text>
</comment>
<name>A0A9D4TZL6_CHLVU</name>
<dbReference type="InterPro" id="IPR001096">
    <property type="entry name" value="Peptidase_C13"/>
</dbReference>
<comment type="pathway">
    <text evidence="1">Glycolipid biosynthesis; glycosylphosphatidylinositol-anchor biosynthesis.</text>
</comment>
<dbReference type="GO" id="GO:0016255">
    <property type="term" value="P:attachment of GPI anchor to protein"/>
    <property type="evidence" value="ECO:0007669"/>
    <property type="project" value="InterPro"/>
</dbReference>
<feature type="region of interest" description="Disordered" evidence="5">
    <location>
        <begin position="350"/>
        <end position="377"/>
    </location>
</feature>
<evidence type="ECO:0000256" key="7">
    <source>
        <dbReference type="SAM" id="SignalP"/>
    </source>
</evidence>
<keyword evidence="6" id="KW-1133">Transmembrane helix</keyword>
<dbReference type="GO" id="GO:0003923">
    <property type="term" value="F:GPI-anchor transamidase activity"/>
    <property type="evidence" value="ECO:0007669"/>
    <property type="project" value="InterPro"/>
</dbReference>
<evidence type="ECO:0000256" key="2">
    <source>
        <dbReference type="ARBA" id="ARBA00009941"/>
    </source>
</evidence>
<reference evidence="8" key="2">
    <citation type="submission" date="2020-11" db="EMBL/GenBank/DDBJ databases">
        <authorList>
            <person name="Cecchin M."/>
            <person name="Marcolungo L."/>
            <person name="Rossato M."/>
            <person name="Girolomoni L."/>
            <person name="Cosentino E."/>
            <person name="Cuine S."/>
            <person name="Li-Beisson Y."/>
            <person name="Delledonne M."/>
            <person name="Ballottari M."/>
        </authorList>
    </citation>
    <scope>NUCLEOTIDE SEQUENCE</scope>
    <source>
        <strain evidence="8">211/11P</strain>
        <tissue evidence="8">Whole cell</tissue>
    </source>
</reference>
<dbReference type="Pfam" id="PF01650">
    <property type="entry name" value="Peptidase_C13"/>
    <property type="match status" value="1"/>
</dbReference>
<evidence type="ECO:0000256" key="1">
    <source>
        <dbReference type="ARBA" id="ARBA00004687"/>
    </source>
</evidence>
<evidence type="ECO:0000256" key="5">
    <source>
        <dbReference type="SAM" id="MobiDB-lite"/>
    </source>
</evidence>
<dbReference type="GO" id="GO:0006508">
    <property type="term" value="P:proteolysis"/>
    <property type="evidence" value="ECO:0007669"/>
    <property type="project" value="InterPro"/>
</dbReference>
<reference evidence="8" key="1">
    <citation type="journal article" date="2019" name="Plant J.">
        <title>Chlorella vulgaris genome assembly and annotation reveals the molecular basis for metabolic acclimation to high light conditions.</title>
        <authorList>
            <person name="Cecchin M."/>
            <person name="Marcolungo L."/>
            <person name="Rossato M."/>
            <person name="Girolomoni L."/>
            <person name="Cosentino E."/>
            <person name="Cuine S."/>
            <person name="Li-Beisson Y."/>
            <person name="Delledonne M."/>
            <person name="Ballottari M."/>
        </authorList>
    </citation>
    <scope>NUCLEOTIDE SEQUENCE</scope>
    <source>
        <strain evidence="8">211/11P</strain>
    </source>
</reference>
<dbReference type="Gene3D" id="3.40.50.1460">
    <property type="match status" value="1"/>
</dbReference>
<dbReference type="InterPro" id="IPR028361">
    <property type="entry name" value="GPI_transamidase"/>
</dbReference>
<evidence type="ECO:0000313" key="9">
    <source>
        <dbReference type="Proteomes" id="UP001055712"/>
    </source>
</evidence>
<gene>
    <name evidence="8" type="ORF">D9Q98_001112</name>
</gene>
<evidence type="ECO:0000256" key="6">
    <source>
        <dbReference type="SAM" id="Phobius"/>
    </source>
</evidence>
<accession>A0A9D4TZL6</accession>
<proteinExistence type="inferred from homology"/>
<dbReference type="EMBL" id="SIDB01000001">
    <property type="protein sequence ID" value="KAI3438692.1"/>
    <property type="molecule type" value="Genomic_DNA"/>
</dbReference>
<keyword evidence="6" id="KW-0472">Membrane</keyword>
<dbReference type="GO" id="GO:0006506">
    <property type="term" value="P:GPI anchor biosynthetic process"/>
    <property type="evidence" value="ECO:0007669"/>
    <property type="project" value="UniProtKB-KW"/>
</dbReference>
<feature type="signal peptide" evidence="7">
    <location>
        <begin position="1"/>
        <end position="20"/>
    </location>
</feature>
<feature type="region of interest" description="Disordered" evidence="5">
    <location>
        <begin position="254"/>
        <end position="286"/>
    </location>
</feature>
<keyword evidence="4 7" id="KW-0732">Signal</keyword>
<evidence type="ECO:0000256" key="3">
    <source>
        <dbReference type="ARBA" id="ARBA00022502"/>
    </source>
</evidence>
<sequence length="435" mass="46455">MHAALCTTLLLVLHVSSSRASGDNWAVIVSSSRYWLNYRHSSNAFGVYQAIRRLGIPDSNIILMVSEQPACSPRNVYAAQLYMSPGGGNTSSTSPLNLLSSDAEVDYRGRDVSVDSVLRVLTGHHLAGTPASKRLRSGPGSRVLLYLTGHGGDEFLKFHDEEELLAADLASAVHQMAAGGRYGELLLVADTCQASTLYRQIDAPNMLAVASSKLGKSSYAHGYIDPVVGQHLVDQISLHLHTFLWRLPPHPAAPAALTHPTDGGGSGGGRRAHGRRKSGGGGPSMQELISYITGQQLASEIEVQAERSPRRLGAIPVTDFFGAAADQLPTKHATADPVSMRSAAALTQLAQQDGEQSGSQQQQQQQHGKAEAQCSTPVQTEQQWQEVPLFELLQAAGATVNSAQGQRHATEAAAVAAAWAVAVALSRLLLFRRWK</sequence>
<evidence type="ECO:0000256" key="4">
    <source>
        <dbReference type="ARBA" id="ARBA00022729"/>
    </source>
</evidence>
<dbReference type="PANTHER" id="PTHR48067">
    <property type="entry name" value="GPI-ANCHOR TRANSAMIDASE"/>
    <property type="match status" value="1"/>
</dbReference>
<dbReference type="PRINTS" id="PR00776">
    <property type="entry name" value="HEMOGLOBNASE"/>
</dbReference>
<evidence type="ECO:0000313" key="8">
    <source>
        <dbReference type="EMBL" id="KAI3438692.1"/>
    </source>
</evidence>
<feature type="transmembrane region" description="Helical" evidence="6">
    <location>
        <begin position="412"/>
        <end position="430"/>
    </location>
</feature>
<feature type="chain" id="PRO_5038801062" description="GPI-anchor transamidase" evidence="7">
    <location>
        <begin position="21"/>
        <end position="435"/>
    </location>
</feature>
<evidence type="ECO:0008006" key="10">
    <source>
        <dbReference type="Google" id="ProtNLM"/>
    </source>
</evidence>
<feature type="compositionally biased region" description="Low complexity" evidence="5">
    <location>
        <begin position="351"/>
        <end position="366"/>
    </location>
</feature>
<dbReference type="GO" id="GO:0042765">
    <property type="term" value="C:GPI-anchor transamidase complex"/>
    <property type="evidence" value="ECO:0007669"/>
    <property type="project" value="InterPro"/>
</dbReference>
<keyword evidence="6" id="KW-0812">Transmembrane</keyword>
<keyword evidence="9" id="KW-1185">Reference proteome</keyword>
<dbReference type="Proteomes" id="UP001055712">
    <property type="component" value="Unassembled WGS sequence"/>
</dbReference>
<keyword evidence="3" id="KW-0337">GPI-anchor biosynthesis</keyword>